<proteinExistence type="predicted"/>
<feature type="compositionally biased region" description="Basic and acidic residues" evidence="1">
    <location>
        <begin position="77"/>
        <end position="89"/>
    </location>
</feature>
<dbReference type="AlphaFoldDB" id="A0A255GQK8"/>
<reference evidence="2 3" key="1">
    <citation type="submission" date="2017-07" db="EMBL/GenBank/DDBJ databases">
        <title>Draft whole genome sequences of clinical Proprionibacteriaceae strains.</title>
        <authorList>
            <person name="Bernier A.-M."/>
            <person name="Bernard K."/>
            <person name="Domingo M.-C."/>
        </authorList>
    </citation>
    <scope>NUCLEOTIDE SEQUENCE [LARGE SCALE GENOMIC DNA]</scope>
    <source>
        <strain evidence="2 3">NML 130396</strain>
    </source>
</reference>
<evidence type="ECO:0000313" key="3">
    <source>
        <dbReference type="Proteomes" id="UP000216311"/>
    </source>
</evidence>
<evidence type="ECO:0000256" key="1">
    <source>
        <dbReference type="SAM" id="MobiDB-lite"/>
    </source>
</evidence>
<feature type="region of interest" description="Disordered" evidence="1">
    <location>
        <begin position="18"/>
        <end position="89"/>
    </location>
</feature>
<gene>
    <name evidence="2" type="ORF">CGZ93_16255</name>
</gene>
<comment type="caution">
    <text evidence="2">The sequence shown here is derived from an EMBL/GenBank/DDBJ whole genome shotgun (WGS) entry which is preliminary data.</text>
</comment>
<dbReference type="Proteomes" id="UP000216311">
    <property type="component" value="Unassembled WGS sequence"/>
</dbReference>
<dbReference type="RefSeq" id="WP_094365194.1">
    <property type="nucleotide sequence ID" value="NZ_NMVQ01000045.1"/>
</dbReference>
<organism evidence="2 3">
    <name type="scientific">Enemella dayhoffiae</name>
    <dbReference type="NCBI Taxonomy" id="2016507"/>
    <lineage>
        <taxon>Bacteria</taxon>
        <taxon>Bacillati</taxon>
        <taxon>Actinomycetota</taxon>
        <taxon>Actinomycetes</taxon>
        <taxon>Propionibacteriales</taxon>
        <taxon>Propionibacteriaceae</taxon>
        <taxon>Enemella</taxon>
    </lineage>
</organism>
<feature type="compositionally biased region" description="Low complexity" evidence="1">
    <location>
        <begin position="44"/>
        <end position="57"/>
    </location>
</feature>
<protein>
    <submittedName>
        <fullName evidence="2">Uncharacterized protein</fullName>
    </submittedName>
</protein>
<sequence length="89" mass="9257">MYRAADGTLTVVEHDTVTGGTSSTRLSADGGVLGRTVKAGPQQASSTGSSGATSAASNDVKFPVNQFRNPPGSAQRKKFDAVDCGRRRW</sequence>
<dbReference type="EMBL" id="NMVQ01000045">
    <property type="protein sequence ID" value="OYO18105.1"/>
    <property type="molecule type" value="Genomic_DNA"/>
</dbReference>
<name>A0A255GQK8_9ACTN</name>
<accession>A0A255GQK8</accession>
<keyword evidence="3" id="KW-1185">Reference proteome</keyword>
<evidence type="ECO:0000313" key="2">
    <source>
        <dbReference type="EMBL" id="OYO18105.1"/>
    </source>
</evidence>